<proteinExistence type="predicted"/>
<feature type="region of interest" description="Disordered" evidence="1">
    <location>
        <begin position="1"/>
        <end position="40"/>
    </location>
</feature>
<reference evidence="3 4" key="1">
    <citation type="journal article" date="2009" name="Science">
        <title>Green evolution and dynamic adaptations revealed by genomes of the marine picoeukaryotes Micromonas.</title>
        <authorList>
            <person name="Worden A.Z."/>
            <person name="Lee J.H."/>
            <person name="Mock T."/>
            <person name="Rouze P."/>
            <person name="Simmons M.P."/>
            <person name="Aerts A.L."/>
            <person name="Allen A.E."/>
            <person name="Cuvelier M.L."/>
            <person name="Derelle E."/>
            <person name="Everett M.V."/>
            <person name="Foulon E."/>
            <person name="Grimwood J."/>
            <person name="Gundlach H."/>
            <person name="Henrissat B."/>
            <person name="Napoli C."/>
            <person name="McDonald S.M."/>
            <person name="Parker M.S."/>
            <person name="Rombauts S."/>
            <person name="Salamov A."/>
            <person name="Von Dassow P."/>
            <person name="Badger J.H."/>
            <person name="Coutinho P.M."/>
            <person name="Demir E."/>
            <person name="Dubchak I."/>
            <person name="Gentemann C."/>
            <person name="Eikrem W."/>
            <person name="Gready J.E."/>
            <person name="John U."/>
            <person name="Lanier W."/>
            <person name="Lindquist E.A."/>
            <person name="Lucas S."/>
            <person name="Mayer K.F."/>
            <person name="Moreau H."/>
            <person name="Not F."/>
            <person name="Otillar R."/>
            <person name="Panaud O."/>
            <person name="Pangilinan J."/>
            <person name="Paulsen I."/>
            <person name="Piegu B."/>
            <person name="Poliakov A."/>
            <person name="Robbens S."/>
            <person name="Schmutz J."/>
            <person name="Toulza E."/>
            <person name="Wyss T."/>
            <person name="Zelensky A."/>
            <person name="Zhou K."/>
            <person name="Armbrust E.V."/>
            <person name="Bhattacharya D."/>
            <person name="Goodenough U.W."/>
            <person name="Van de Peer Y."/>
            <person name="Grigoriev I.V."/>
        </authorList>
    </citation>
    <scope>NUCLEOTIDE SEQUENCE [LARGE SCALE GENOMIC DNA]</scope>
    <source>
        <strain evidence="3 4">CCMP1545</strain>
    </source>
</reference>
<dbReference type="AlphaFoldDB" id="C1N6E9"/>
<keyword evidence="2" id="KW-0472">Membrane</keyword>
<dbReference type="Proteomes" id="UP000001876">
    <property type="component" value="Unassembled WGS sequence"/>
</dbReference>
<keyword evidence="4" id="KW-1185">Reference proteome</keyword>
<feature type="region of interest" description="Disordered" evidence="1">
    <location>
        <begin position="491"/>
        <end position="517"/>
    </location>
</feature>
<evidence type="ECO:0000313" key="4">
    <source>
        <dbReference type="Proteomes" id="UP000001876"/>
    </source>
</evidence>
<dbReference type="EMBL" id="GG663748">
    <property type="protein sequence ID" value="EEH52656.1"/>
    <property type="molecule type" value="Genomic_DNA"/>
</dbReference>
<dbReference type="OMA" id="FVFYRVR"/>
<dbReference type="RefSeq" id="XP_003063520.1">
    <property type="nucleotide sequence ID" value="XM_003063474.1"/>
</dbReference>
<evidence type="ECO:0000256" key="1">
    <source>
        <dbReference type="SAM" id="MobiDB-lite"/>
    </source>
</evidence>
<dbReference type="GeneID" id="9688767"/>
<keyword evidence="2" id="KW-1133">Transmembrane helix</keyword>
<evidence type="ECO:0000313" key="3">
    <source>
        <dbReference type="EMBL" id="EEH52656.1"/>
    </source>
</evidence>
<protein>
    <submittedName>
        <fullName evidence="3">Uncharacterized protein</fullName>
    </submittedName>
</protein>
<keyword evidence="2" id="KW-0812">Transmembrane</keyword>
<dbReference type="OrthoDB" id="10634549at2759"/>
<dbReference type="KEGG" id="mpp:MICPUCDRAFT_53261"/>
<name>C1N6E9_MICPC</name>
<gene>
    <name evidence="3" type="ORF">MICPUCDRAFT_53261</name>
</gene>
<evidence type="ECO:0000256" key="2">
    <source>
        <dbReference type="SAM" id="Phobius"/>
    </source>
</evidence>
<organism evidence="4">
    <name type="scientific">Micromonas pusilla (strain CCMP1545)</name>
    <name type="common">Picoplanktonic green alga</name>
    <dbReference type="NCBI Taxonomy" id="564608"/>
    <lineage>
        <taxon>Eukaryota</taxon>
        <taxon>Viridiplantae</taxon>
        <taxon>Chlorophyta</taxon>
        <taxon>Mamiellophyceae</taxon>
        <taxon>Mamiellales</taxon>
        <taxon>Mamiellaceae</taxon>
        <taxon>Micromonas</taxon>
    </lineage>
</organism>
<feature type="compositionally biased region" description="Acidic residues" evidence="1">
    <location>
        <begin position="498"/>
        <end position="508"/>
    </location>
</feature>
<accession>C1N6E9</accession>
<feature type="transmembrane region" description="Helical" evidence="2">
    <location>
        <begin position="616"/>
        <end position="637"/>
    </location>
</feature>
<sequence length="735" mass="78342">MYSQPLPPRGGADDGDDKEKRPPTGSSSHPHHGTPHGLLLHPSRDALRSRVGAIATHASQVTRRRRISLNIAVMATLALYVAVELARYVFAGEHCDALPASAPVAILLVGSVRDVNATHCGAATHVIAPLRRRGHRVSLFFAVDEEEEEDAAAAGRRTEKGAEKAMEGIRRRRARSRALFGEEDAIVAPSSSIPPSSVAAALERVRREHDLDHVEVIPTAPTPTPSACVAALDARVNGPQPVVSSSTGARGIAPNSVAASRRRDAVATVRKHLSRYRARKIADDARVRRERATGVAFAWVVLARPDVAFADDLPIDRACVVPGGRRVNVPWFHGRGGVNDRFMMGPPEGAAEYLSLYDQLCPDDVDGDDADDVRFRKAAAKIPTGVDSSERMYAWHMRRRHVKARSVSHWSPYDRVGVVNAVDFWTLFHFVFYRVRHGVPLDDRASPDNQLALSAFNPSRVNAREVLMETNECPGSLEAYAERHGGFSSFVAGPGVESEGEGEGEGEDGGFGGASTRAASANSNYSANATRAGNSSNATSAAAAAKTSSGGGGGGGGDRGGGGFFFARGGFNDKNDDKKDEDLWHPARARGSIRTSWLRLFSGAASEAPWTLAPEWMVALVVLAFALMVLVGASGLFEQGRLNTGSHLVRRAIGRAAERIKADFTEATAEARAAVAEATAEAAAAVAGAGRSAEEWLQQRGARVSVDFGFSPRHRGGAVGGVGDLEFADRSRPPR</sequence>